<keyword evidence="2 3" id="KW-0040">ANK repeat</keyword>
<feature type="compositionally biased region" description="Basic and acidic residues" evidence="4">
    <location>
        <begin position="320"/>
        <end position="332"/>
    </location>
</feature>
<organism evidence="5 6">
    <name type="scientific">Rhypophila decipiens</name>
    <dbReference type="NCBI Taxonomy" id="261697"/>
    <lineage>
        <taxon>Eukaryota</taxon>
        <taxon>Fungi</taxon>
        <taxon>Dikarya</taxon>
        <taxon>Ascomycota</taxon>
        <taxon>Pezizomycotina</taxon>
        <taxon>Sordariomycetes</taxon>
        <taxon>Sordariomycetidae</taxon>
        <taxon>Sordariales</taxon>
        <taxon>Naviculisporaceae</taxon>
        <taxon>Rhypophila</taxon>
    </lineage>
</organism>
<dbReference type="Gene3D" id="1.25.40.20">
    <property type="entry name" value="Ankyrin repeat-containing domain"/>
    <property type="match status" value="2"/>
</dbReference>
<dbReference type="PROSITE" id="PS50297">
    <property type="entry name" value="ANK_REP_REGION"/>
    <property type="match status" value="2"/>
</dbReference>
<evidence type="ECO:0000256" key="2">
    <source>
        <dbReference type="ARBA" id="ARBA00023043"/>
    </source>
</evidence>
<reference evidence="5" key="1">
    <citation type="journal article" date="2023" name="Mol. Phylogenet. Evol.">
        <title>Genome-scale phylogeny and comparative genomics of the fungal order Sordariales.</title>
        <authorList>
            <person name="Hensen N."/>
            <person name="Bonometti L."/>
            <person name="Westerberg I."/>
            <person name="Brannstrom I.O."/>
            <person name="Guillou S."/>
            <person name="Cros-Aarteil S."/>
            <person name="Calhoun S."/>
            <person name="Haridas S."/>
            <person name="Kuo A."/>
            <person name="Mondo S."/>
            <person name="Pangilinan J."/>
            <person name="Riley R."/>
            <person name="LaButti K."/>
            <person name="Andreopoulos B."/>
            <person name="Lipzen A."/>
            <person name="Chen C."/>
            <person name="Yan M."/>
            <person name="Daum C."/>
            <person name="Ng V."/>
            <person name="Clum A."/>
            <person name="Steindorff A."/>
            <person name="Ohm R.A."/>
            <person name="Martin F."/>
            <person name="Silar P."/>
            <person name="Natvig D.O."/>
            <person name="Lalanne C."/>
            <person name="Gautier V."/>
            <person name="Ament-Velasquez S.L."/>
            <person name="Kruys A."/>
            <person name="Hutchinson M.I."/>
            <person name="Powell A.J."/>
            <person name="Barry K."/>
            <person name="Miller A.N."/>
            <person name="Grigoriev I.V."/>
            <person name="Debuchy R."/>
            <person name="Gladieux P."/>
            <person name="Hiltunen Thoren M."/>
            <person name="Johannesson H."/>
        </authorList>
    </citation>
    <scope>NUCLEOTIDE SEQUENCE</scope>
    <source>
        <strain evidence="5">PSN293</strain>
    </source>
</reference>
<dbReference type="InterPro" id="IPR002110">
    <property type="entry name" value="Ankyrin_rpt"/>
</dbReference>
<dbReference type="Pfam" id="PF00023">
    <property type="entry name" value="Ank"/>
    <property type="match status" value="4"/>
</dbReference>
<keyword evidence="6" id="KW-1185">Reference proteome</keyword>
<keyword evidence="1" id="KW-0677">Repeat</keyword>
<name>A0AAN6YEX3_9PEZI</name>
<protein>
    <submittedName>
        <fullName evidence="5">Ankyrin repeat-containing domain protein</fullName>
    </submittedName>
</protein>
<dbReference type="SMART" id="SM00248">
    <property type="entry name" value="ANK"/>
    <property type="match status" value="13"/>
</dbReference>
<evidence type="ECO:0000256" key="4">
    <source>
        <dbReference type="SAM" id="MobiDB-lite"/>
    </source>
</evidence>
<dbReference type="SUPFAM" id="SSF48403">
    <property type="entry name" value="Ankyrin repeat"/>
    <property type="match status" value="2"/>
</dbReference>
<dbReference type="PROSITE" id="PS50088">
    <property type="entry name" value="ANK_REPEAT"/>
    <property type="match status" value="3"/>
</dbReference>
<dbReference type="AlphaFoldDB" id="A0AAN6YEX3"/>
<evidence type="ECO:0000256" key="1">
    <source>
        <dbReference type="ARBA" id="ARBA00022737"/>
    </source>
</evidence>
<feature type="repeat" description="ANK" evidence="3">
    <location>
        <begin position="116"/>
        <end position="148"/>
    </location>
</feature>
<dbReference type="Pfam" id="PF12796">
    <property type="entry name" value="Ank_2"/>
    <property type="match status" value="1"/>
</dbReference>
<dbReference type="PANTHER" id="PTHR24198:SF165">
    <property type="entry name" value="ANKYRIN REPEAT-CONTAINING PROTEIN-RELATED"/>
    <property type="match status" value="1"/>
</dbReference>
<sequence length="820" mass="92419">MAHSIEKVIQPADPPLLRLPIELILQIADALGRGDKYWRPFRFVWVYRLSRTNRALYNILNPVLYKNDVKFCGSASLFFGTEHGRLSTMKLAYSHGVNINSTLLHLPTWKYGYMRGAPTALHYAAKFDRLEILNWLLDHGANPELKAGEFHHLCDRCATGSFFEPAVAPNWSPLHVAICQGHSRTARALISRGASLIVGGEGTHTALFSAARAGNLRIFLLLITKSLVVDINLQDSGGNTVLHHLIGTRGRGSLRQALSKCLDLGAHLEFLNNHGDTPFLYACRAKNWILAKFLLDLGADPDPQRDNPGAAENSPVHICINDRDPRPQGHEKLSWRKRGHNEFSLSLIRALLAKGLEVNRSFTFNGRSNVTGLMLACDRIDVAVMVQLIKYGASAHAQDSDGKTPLFYVDRFSGTYWETSSIPSKMIAILLRHGARLDSQQAFESDIVVKWIGRRLDSAHPLDFLQSAGEANISRENLVALISSYLDSIRQLIELSRRTYGILPDNINQYLSTIFRQDNEDALELLISHGCIQLVMNQHQAYELVRLNNPGVIYYSTEALLAKALSKSAGNIAAFVIQRYKLYPAEARFTYGRTLLHLAVAGIHLQVNRRWEVLELLLERLGADDVNIFDDQLQTPLHIAVTNRDHDLRGTLQVLKILLEADAYPHMEPSDVDLCEAYPDDEDERWAAKRRYITPFELAIEQSRLDIVDVMLTAGCHALPDIPPESRISYVHRAFKLDETEILERLMEHGADVNGGARCLDPPAAVLLREIWERKRDRAPRENTVERAMKHLKLLLDFEGCLVYGHFEYDGACFYIPYQV</sequence>
<proteinExistence type="predicted"/>
<dbReference type="PANTHER" id="PTHR24198">
    <property type="entry name" value="ANKYRIN REPEAT AND PROTEIN KINASE DOMAIN-CONTAINING PROTEIN"/>
    <property type="match status" value="1"/>
</dbReference>
<dbReference type="InterPro" id="IPR036770">
    <property type="entry name" value="Ankyrin_rpt-contain_sf"/>
</dbReference>
<accession>A0AAN6YEX3</accession>
<evidence type="ECO:0000313" key="6">
    <source>
        <dbReference type="Proteomes" id="UP001301769"/>
    </source>
</evidence>
<dbReference type="EMBL" id="MU858081">
    <property type="protein sequence ID" value="KAK4215342.1"/>
    <property type="molecule type" value="Genomic_DNA"/>
</dbReference>
<feature type="repeat" description="ANK" evidence="3">
    <location>
        <begin position="169"/>
        <end position="201"/>
    </location>
</feature>
<feature type="region of interest" description="Disordered" evidence="4">
    <location>
        <begin position="304"/>
        <end position="332"/>
    </location>
</feature>
<comment type="caution">
    <text evidence="5">The sequence shown here is derived from an EMBL/GenBank/DDBJ whole genome shotgun (WGS) entry which is preliminary data.</text>
</comment>
<evidence type="ECO:0000313" key="5">
    <source>
        <dbReference type="EMBL" id="KAK4215342.1"/>
    </source>
</evidence>
<evidence type="ECO:0000256" key="3">
    <source>
        <dbReference type="PROSITE-ProRule" id="PRU00023"/>
    </source>
</evidence>
<dbReference type="Proteomes" id="UP001301769">
    <property type="component" value="Unassembled WGS sequence"/>
</dbReference>
<reference evidence="5" key="2">
    <citation type="submission" date="2023-05" db="EMBL/GenBank/DDBJ databases">
        <authorList>
            <consortium name="Lawrence Berkeley National Laboratory"/>
            <person name="Steindorff A."/>
            <person name="Hensen N."/>
            <person name="Bonometti L."/>
            <person name="Westerberg I."/>
            <person name="Brannstrom I.O."/>
            <person name="Guillou S."/>
            <person name="Cros-Aarteil S."/>
            <person name="Calhoun S."/>
            <person name="Haridas S."/>
            <person name="Kuo A."/>
            <person name="Mondo S."/>
            <person name="Pangilinan J."/>
            <person name="Riley R."/>
            <person name="Labutti K."/>
            <person name="Andreopoulos B."/>
            <person name="Lipzen A."/>
            <person name="Chen C."/>
            <person name="Yanf M."/>
            <person name="Daum C."/>
            <person name="Ng V."/>
            <person name="Clum A."/>
            <person name="Ohm R."/>
            <person name="Martin F."/>
            <person name="Silar P."/>
            <person name="Natvig D."/>
            <person name="Lalanne C."/>
            <person name="Gautier V."/>
            <person name="Ament-Velasquez S.L."/>
            <person name="Kruys A."/>
            <person name="Hutchinson M.I."/>
            <person name="Powell A.J."/>
            <person name="Barry K."/>
            <person name="Miller A.N."/>
            <person name="Grigoriev I.V."/>
            <person name="Debuchy R."/>
            <person name="Gladieux P."/>
            <person name="Thoren M.H."/>
            <person name="Johannesson H."/>
        </authorList>
    </citation>
    <scope>NUCLEOTIDE SEQUENCE</scope>
    <source>
        <strain evidence="5">PSN293</strain>
    </source>
</reference>
<gene>
    <name evidence="5" type="ORF">QBC37DRAFT_281858</name>
</gene>
<feature type="repeat" description="ANK" evidence="3">
    <location>
        <begin position="274"/>
        <end position="306"/>
    </location>
</feature>